<sequence length="104" mass="10955">MEGAGGTKKPGDFLRRSTVQKYFVGGLAVCGVVWFLTSVKPFSSKLEPVSSKVNDLSRGTKVPTVPYETDKNHPDGPTLKTGPKVPSPHSGVAAGQSEGAKTRL</sequence>
<feature type="transmembrane region" description="Helical" evidence="2">
    <location>
        <begin position="22"/>
        <end position="42"/>
    </location>
</feature>
<evidence type="ECO:0000313" key="4">
    <source>
        <dbReference type="Proteomes" id="UP001605036"/>
    </source>
</evidence>
<dbReference type="Proteomes" id="UP001605036">
    <property type="component" value="Unassembled WGS sequence"/>
</dbReference>
<dbReference type="EMBL" id="JBHFFA010000008">
    <property type="protein sequence ID" value="KAL2608908.1"/>
    <property type="molecule type" value="Genomic_DNA"/>
</dbReference>
<evidence type="ECO:0000256" key="1">
    <source>
        <dbReference type="SAM" id="MobiDB-lite"/>
    </source>
</evidence>
<proteinExistence type="predicted"/>
<evidence type="ECO:0000313" key="3">
    <source>
        <dbReference type="EMBL" id="KAL2608908.1"/>
    </source>
</evidence>
<keyword evidence="4" id="KW-1185">Reference proteome</keyword>
<feature type="region of interest" description="Disordered" evidence="1">
    <location>
        <begin position="47"/>
        <end position="104"/>
    </location>
</feature>
<comment type="caution">
    <text evidence="3">The sequence shown here is derived from an EMBL/GenBank/DDBJ whole genome shotgun (WGS) entry which is preliminary data.</text>
</comment>
<protein>
    <submittedName>
        <fullName evidence="3">Uncharacterized protein</fullName>
    </submittedName>
</protein>
<keyword evidence="2" id="KW-0472">Membrane</keyword>
<keyword evidence="2" id="KW-1133">Transmembrane helix</keyword>
<reference evidence="3 4" key="1">
    <citation type="submission" date="2024-09" db="EMBL/GenBank/DDBJ databases">
        <title>Chromosome-scale assembly of Riccia fluitans.</title>
        <authorList>
            <person name="Paukszto L."/>
            <person name="Sawicki J."/>
            <person name="Karawczyk K."/>
            <person name="Piernik-Szablinska J."/>
            <person name="Szczecinska M."/>
            <person name="Mazdziarz M."/>
        </authorList>
    </citation>
    <scope>NUCLEOTIDE SEQUENCE [LARGE SCALE GENOMIC DNA]</scope>
    <source>
        <strain evidence="3">Rf_01</strain>
        <tissue evidence="3">Aerial parts of the thallus</tissue>
    </source>
</reference>
<organism evidence="3 4">
    <name type="scientific">Riccia fluitans</name>
    <dbReference type="NCBI Taxonomy" id="41844"/>
    <lineage>
        <taxon>Eukaryota</taxon>
        <taxon>Viridiplantae</taxon>
        <taxon>Streptophyta</taxon>
        <taxon>Embryophyta</taxon>
        <taxon>Marchantiophyta</taxon>
        <taxon>Marchantiopsida</taxon>
        <taxon>Marchantiidae</taxon>
        <taxon>Marchantiales</taxon>
        <taxon>Ricciaceae</taxon>
        <taxon>Riccia</taxon>
    </lineage>
</organism>
<evidence type="ECO:0000256" key="2">
    <source>
        <dbReference type="SAM" id="Phobius"/>
    </source>
</evidence>
<name>A0ABD1XMZ2_9MARC</name>
<gene>
    <name evidence="3" type="ORF">R1flu_027481</name>
</gene>
<accession>A0ABD1XMZ2</accession>
<keyword evidence="2" id="KW-0812">Transmembrane</keyword>
<dbReference type="AlphaFoldDB" id="A0ABD1XMZ2"/>